<dbReference type="AlphaFoldDB" id="A0A9N9EEG0"/>
<proteinExistence type="predicted"/>
<accession>A0A9N9EEG0</accession>
<sequence length="200" mass="23313">MFLNKTLDTVSTLADVSAFKVDKGEITIFEIDEDKVTASEVDCDTNITETNKCKFTASEMDKDGTIEAKIEKGKSTTFEADKENLIKGLQLLQIKEKYNISEIVFNEILKVLEISDVSLYKLQKFLRNLIPLKPTFVECCINLCIAFTDEYINKKFYLKYSFQMQYKDKFHAEILHYRYNYISTYEYRLGNQINDIFDGL</sequence>
<dbReference type="OrthoDB" id="3257409at2759"/>
<evidence type="ECO:0000313" key="1">
    <source>
        <dbReference type="EMBL" id="CAG8671567.1"/>
    </source>
</evidence>
<gene>
    <name evidence="1" type="ORF">FCALED_LOCUS12046</name>
</gene>
<organism evidence="1 2">
    <name type="scientific">Funneliformis caledonium</name>
    <dbReference type="NCBI Taxonomy" id="1117310"/>
    <lineage>
        <taxon>Eukaryota</taxon>
        <taxon>Fungi</taxon>
        <taxon>Fungi incertae sedis</taxon>
        <taxon>Mucoromycota</taxon>
        <taxon>Glomeromycotina</taxon>
        <taxon>Glomeromycetes</taxon>
        <taxon>Glomerales</taxon>
        <taxon>Glomeraceae</taxon>
        <taxon>Funneliformis</taxon>
    </lineage>
</organism>
<evidence type="ECO:0000313" key="2">
    <source>
        <dbReference type="Proteomes" id="UP000789570"/>
    </source>
</evidence>
<comment type="caution">
    <text evidence="1">The sequence shown here is derived from an EMBL/GenBank/DDBJ whole genome shotgun (WGS) entry which is preliminary data.</text>
</comment>
<reference evidence="1" key="1">
    <citation type="submission" date="2021-06" db="EMBL/GenBank/DDBJ databases">
        <authorList>
            <person name="Kallberg Y."/>
            <person name="Tangrot J."/>
            <person name="Rosling A."/>
        </authorList>
    </citation>
    <scope>NUCLEOTIDE SEQUENCE</scope>
    <source>
        <strain evidence="1">UK204</strain>
    </source>
</reference>
<protein>
    <submittedName>
        <fullName evidence="1">5709_t:CDS:1</fullName>
    </submittedName>
</protein>
<keyword evidence="2" id="KW-1185">Reference proteome</keyword>
<dbReference type="Proteomes" id="UP000789570">
    <property type="component" value="Unassembled WGS sequence"/>
</dbReference>
<name>A0A9N9EEG0_9GLOM</name>
<dbReference type="EMBL" id="CAJVPQ010005525">
    <property type="protein sequence ID" value="CAG8671567.1"/>
    <property type="molecule type" value="Genomic_DNA"/>
</dbReference>